<feature type="compositionally biased region" description="Basic and acidic residues" evidence="1">
    <location>
        <begin position="1"/>
        <end position="10"/>
    </location>
</feature>
<feature type="compositionally biased region" description="Polar residues" evidence="1">
    <location>
        <begin position="154"/>
        <end position="164"/>
    </location>
</feature>
<feature type="compositionally biased region" description="Basic and acidic residues" evidence="1">
    <location>
        <begin position="123"/>
        <end position="132"/>
    </location>
</feature>
<feature type="region of interest" description="Disordered" evidence="1">
    <location>
        <begin position="1"/>
        <end position="202"/>
    </location>
</feature>
<accession>A0A438ND00</accession>
<feature type="compositionally biased region" description="Basic and acidic residues" evidence="1">
    <location>
        <begin position="70"/>
        <end position="98"/>
    </location>
</feature>
<comment type="caution">
    <text evidence="2">The sequence shown here is derived from an EMBL/GenBank/DDBJ whole genome shotgun (WGS) entry which is preliminary data.</text>
</comment>
<name>A0A438ND00_EXOME</name>
<proteinExistence type="predicted"/>
<feature type="compositionally biased region" description="Basic and acidic residues" evidence="1">
    <location>
        <begin position="139"/>
        <end position="153"/>
    </location>
</feature>
<evidence type="ECO:0000313" key="3">
    <source>
        <dbReference type="Proteomes" id="UP000288859"/>
    </source>
</evidence>
<organism evidence="2 3">
    <name type="scientific">Exophiala mesophila</name>
    <name type="common">Black yeast-like fungus</name>
    <dbReference type="NCBI Taxonomy" id="212818"/>
    <lineage>
        <taxon>Eukaryota</taxon>
        <taxon>Fungi</taxon>
        <taxon>Dikarya</taxon>
        <taxon>Ascomycota</taxon>
        <taxon>Pezizomycotina</taxon>
        <taxon>Eurotiomycetes</taxon>
        <taxon>Chaetothyriomycetidae</taxon>
        <taxon>Chaetothyriales</taxon>
        <taxon>Herpotrichiellaceae</taxon>
        <taxon>Exophiala</taxon>
    </lineage>
</organism>
<sequence>MFGKRPDRKPPTPPKYKNPIGDTSKLPKARPPPKGKSRGGSSAHYDDDDDDYDDDYGYDDEEYDSGGEGSSRKDSPADRRRRAQEKLDRMKQAAKDQMHASNSTESWRKRLPNLYPAPGDSEETLRMKERARSGYVSRSSEKSEALKRQRGTRDNAQASSSRRQNFIEERDFAYDSDHPLHADSRRVKDRAKGKGKEPQRRR</sequence>
<reference evidence="2 3" key="1">
    <citation type="submission" date="2017-03" db="EMBL/GenBank/DDBJ databases">
        <title>Genomes of endolithic fungi from Antarctica.</title>
        <authorList>
            <person name="Coleine C."/>
            <person name="Masonjones S."/>
            <person name="Stajich J.E."/>
        </authorList>
    </citation>
    <scope>NUCLEOTIDE SEQUENCE [LARGE SCALE GENOMIC DNA]</scope>
    <source>
        <strain evidence="2 3">CCFEE 6314</strain>
    </source>
</reference>
<dbReference type="Proteomes" id="UP000288859">
    <property type="component" value="Unassembled WGS sequence"/>
</dbReference>
<dbReference type="EMBL" id="NAJM01000007">
    <property type="protein sequence ID" value="RVX73657.1"/>
    <property type="molecule type" value="Genomic_DNA"/>
</dbReference>
<dbReference type="AlphaFoldDB" id="A0A438ND00"/>
<gene>
    <name evidence="2" type="ORF">B0A52_02547</name>
</gene>
<feature type="compositionally biased region" description="Basic residues" evidence="1">
    <location>
        <begin position="27"/>
        <end position="37"/>
    </location>
</feature>
<feature type="compositionally biased region" description="Acidic residues" evidence="1">
    <location>
        <begin position="46"/>
        <end position="65"/>
    </location>
</feature>
<evidence type="ECO:0000313" key="2">
    <source>
        <dbReference type="EMBL" id="RVX73657.1"/>
    </source>
</evidence>
<protein>
    <submittedName>
        <fullName evidence="2">Uncharacterized protein</fullName>
    </submittedName>
</protein>
<evidence type="ECO:0000256" key="1">
    <source>
        <dbReference type="SAM" id="MobiDB-lite"/>
    </source>
</evidence>
<feature type="compositionally biased region" description="Basic and acidic residues" evidence="1">
    <location>
        <begin position="165"/>
        <end position="202"/>
    </location>
</feature>